<evidence type="ECO:0000313" key="3">
    <source>
        <dbReference type="Proteomes" id="UP000256429"/>
    </source>
</evidence>
<evidence type="ECO:0000259" key="1">
    <source>
        <dbReference type="Pfam" id="PF00535"/>
    </source>
</evidence>
<comment type="caution">
    <text evidence="2">The sequence shown here is derived from an EMBL/GenBank/DDBJ whole genome shotgun (WGS) entry which is preliminary data.</text>
</comment>
<dbReference type="CDD" id="cd00761">
    <property type="entry name" value="Glyco_tranf_GTA_type"/>
    <property type="match status" value="1"/>
</dbReference>
<dbReference type="RefSeq" id="WP_115879766.1">
    <property type="nucleotide sequence ID" value="NZ_QTTQ01000010.1"/>
</dbReference>
<organism evidence="2 3">
    <name type="scientific">Lutibacter oceani</name>
    <dbReference type="NCBI Taxonomy" id="1853311"/>
    <lineage>
        <taxon>Bacteria</taxon>
        <taxon>Pseudomonadati</taxon>
        <taxon>Bacteroidota</taxon>
        <taxon>Flavobacteriia</taxon>
        <taxon>Flavobacteriales</taxon>
        <taxon>Flavobacteriaceae</taxon>
        <taxon>Lutibacter</taxon>
    </lineage>
</organism>
<keyword evidence="3" id="KW-1185">Reference proteome</keyword>
<protein>
    <submittedName>
        <fullName evidence="2">Glycosyltransferase involved in cell wall biosynthesis</fullName>
    </submittedName>
</protein>
<dbReference type="GO" id="GO:0016740">
    <property type="term" value="F:transferase activity"/>
    <property type="evidence" value="ECO:0007669"/>
    <property type="project" value="UniProtKB-KW"/>
</dbReference>
<evidence type="ECO:0000313" key="2">
    <source>
        <dbReference type="EMBL" id="REE81993.1"/>
    </source>
</evidence>
<dbReference type="OrthoDB" id="786280at2"/>
<accession>A0A3D9RPX4</accession>
<name>A0A3D9RPX4_9FLAO</name>
<dbReference type="InterPro" id="IPR029044">
    <property type="entry name" value="Nucleotide-diphossugar_trans"/>
</dbReference>
<dbReference type="PANTHER" id="PTHR43685">
    <property type="entry name" value="GLYCOSYLTRANSFERASE"/>
    <property type="match status" value="1"/>
</dbReference>
<dbReference type="InterPro" id="IPR050834">
    <property type="entry name" value="Glycosyltransf_2"/>
</dbReference>
<dbReference type="EMBL" id="QTTQ01000010">
    <property type="protein sequence ID" value="REE81993.1"/>
    <property type="molecule type" value="Genomic_DNA"/>
</dbReference>
<dbReference type="SUPFAM" id="SSF53448">
    <property type="entry name" value="Nucleotide-diphospho-sugar transferases"/>
    <property type="match status" value="1"/>
</dbReference>
<keyword evidence="2" id="KW-0808">Transferase</keyword>
<reference evidence="2 3" key="1">
    <citation type="submission" date="2018-08" db="EMBL/GenBank/DDBJ databases">
        <title>Genomic Encyclopedia of Type Strains, Phase III (KMG-III): the genomes of soil and plant-associated and newly described type strains.</title>
        <authorList>
            <person name="Whitman W."/>
        </authorList>
    </citation>
    <scope>NUCLEOTIDE SEQUENCE [LARGE SCALE GENOMIC DNA]</scope>
    <source>
        <strain evidence="2 3">325-5</strain>
    </source>
</reference>
<dbReference type="PANTHER" id="PTHR43685:SF2">
    <property type="entry name" value="GLYCOSYLTRANSFERASE 2-LIKE DOMAIN-CONTAINING PROTEIN"/>
    <property type="match status" value="1"/>
</dbReference>
<dbReference type="Pfam" id="PF00535">
    <property type="entry name" value="Glycos_transf_2"/>
    <property type="match status" value="1"/>
</dbReference>
<feature type="domain" description="Glycosyltransferase 2-like" evidence="1">
    <location>
        <begin position="5"/>
        <end position="173"/>
    </location>
</feature>
<dbReference type="Proteomes" id="UP000256429">
    <property type="component" value="Unassembled WGS sequence"/>
</dbReference>
<proteinExistence type="predicted"/>
<gene>
    <name evidence="2" type="ORF">BX611_1536</name>
</gene>
<sequence length="326" mass="37404">MKGVSIIICCYNSAKRLPETLAHLANQQVNGSFNWELIIVNNNSSDNTVSLAKAIWDNLGTPAPLIVVDEVQPGLAFARVKGINQAIYDVLLWCDDDNWLCDTYMKTAFDIMEQNTQIGALGGWCEATFETEKPKWFDNYAKYFAVSKQGKQSGDITYNKGCVYGAGMVLRKSHYFKLKSLGFQQLLKGRVGKSLSSGEDTEYCYALRLLGKKMWFDERLYFKHFMTDGRLSLDYVSRLRKAMAYSNFILWPYLDILNKKPKTKQDFLKAALKGMPIIPIKKVGALLVGTYEQKEIAKRYFRNLGYQLFNYAIYKRNIEFLKSLKF</sequence>
<dbReference type="InterPro" id="IPR001173">
    <property type="entry name" value="Glyco_trans_2-like"/>
</dbReference>
<dbReference type="AlphaFoldDB" id="A0A3D9RPX4"/>
<dbReference type="Gene3D" id="3.90.550.10">
    <property type="entry name" value="Spore Coat Polysaccharide Biosynthesis Protein SpsA, Chain A"/>
    <property type="match status" value="1"/>
</dbReference>